<protein>
    <submittedName>
        <fullName evidence="2">Uncharacterized protein</fullName>
    </submittedName>
</protein>
<sequence length="519" mass="56725">MSHSQRSRRVCHMCGDRIMPQAFCPSCGHSLCKECKRLASAHAPVFMATPEAHQEPLAAEAPPANMVDIGSVKTEPARAKESSLKNVQREQALKRGAETQNAKRSSVKNNPFVIADQIAKAKVAEPQSSNTHILAAPPSIPPKYAMVRQDKGINTADYHSREDGQHPIISVAGLTRSNMLKHQAPNATLDAIVSETTVSSLSTLSHPPFEIREYQQHEGWSPEKHSTRKPSESTTTGNLSPGAWVAENFMERTPSPIMRRFKVLACQPSSGILERALEVEVEEGGRHVPKVRVASPPPWLKNPTHTPGKIEGRLRRVVSRGGPYLSRQQDTEETSQFRAWTPPASVESRTISMGEQPKQNMEEKPQSGLPMGGTSKGHLKPFQSEKTVSAATLMDQTSPRGTVQLPSLSEVATATVSEIRIQPKPAAPTIARQRSLWKIQQHTDPASEMRRSKVGTSYTAAGELGTEAETEVGENRTESVCTVSQLDDDDDVGIQGLTIVLHLRGKDDLVISTDLTRDS</sequence>
<organism evidence="2 3">
    <name type="scientific">Lasiosphaeria hispida</name>
    <dbReference type="NCBI Taxonomy" id="260671"/>
    <lineage>
        <taxon>Eukaryota</taxon>
        <taxon>Fungi</taxon>
        <taxon>Dikarya</taxon>
        <taxon>Ascomycota</taxon>
        <taxon>Pezizomycotina</taxon>
        <taxon>Sordariomycetes</taxon>
        <taxon>Sordariomycetidae</taxon>
        <taxon>Sordariales</taxon>
        <taxon>Lasiosphaeriaceae</taxon>
        <taxon>Lasiosphaeria</taxon>
    </lineage>
</organism>
<keyword evidence="3" id="KW-1185">Reference proteome</keyword>
<feature type="compositionally biased region" description="Basic and acidic residues" evidence="1">
    <location>
        <begin position="75"/>
        <end position="97"/>
    </location>
</feature>
<name>A0AAJ0HM45_9PEZI</name>
<feature type="region of interest" description="Disordered" evidence="1">
    <location>
        <begin position="217"/>
        <end position="241"/>
    </location>
</feature>
<feature type="region of interest" description="Disordered" evidence="1">
    <location>
        <begin position="322"/>
        <end position="370"/>
    </location>
</feature>
<feature type="region of interest" description="Disordered" evidence="1">
    <location>
        <begin position="75"/>
        <end position="108"/>
    </location>
</feature>
<reference evidence="2" key="2">
    <citation type="submission" date="2023-06" db="EMBL/GenBank/DDBJ databases">
        <authorList>
            <consortium name="Lawrence Berkeley National Laboratory"/>
            <person name="Haridas S."/>
            <person name="Hensen N."/>
            <person name="Bonometti L."/>
            <person name="Westerberg I."/>
            <person name="Brannstrom I.O."/>
            <person name="Guillou S."/>
            <person name="Cros-Aarteil S."/>
            <person name="Calhoun S."/>
            <person name="Kuo A."/>
            <person name="Mondo S."/>
            <person name="Pangilinan J."/>
            <person name="Riley R."/>
            <person name="Labutti K."/>
            <person name="Andreopoulos B."/>
            <person name="Lipzen A."/>
            <person name="Chen C."/>
            <person name="Yanf M."/>
            <person name="Daum C."/>
            <person name="Ng V."/>
            <person name="Clum A."/>
            <person name="Steindorff A."/>
            <person name="Ohm R."/>
            <person name="Martin F."/>
            <person name="Silar P."/>
            <person name="Natvig D."/>
            <person name="Lalanne C."/>
            <person name="Gautier V."/>
            <person name="Ament-Velasquez S.L."/>
            <person name="Kruys A."/>
            <person name="Hutchinson M.I."/>
            <person name="Powell A.J."/>
            <person name="Barry K."/>
            <person name="Miller A.N."/>
            <person name="Grigoriev I.V."/>
            <person name="Debuchy R."/>
            <person name="Gladieux P."/>
            <person name="Thoren M.H."/>
            <person name="Johannesson H."/>
        </authorList>
    </citation>
    <scope>NUCLEOTIDE SEQUENCE</scope>
    <source>
        <strain evidence="2">CBS 955.72</strain>
    </source>
</reference>
<gene>
    <name evidence="2" type="ORF">B0T25DRAFT_157700</name>
</gene>
<dbReference type="Proteomes" id="UP001275084">
    <property type="component" value="Unassembled WGS sequence"/>
</dbReference>
<evidence type="ECO:0000313" key="3">
    <source>
        <dbReference type="Proteomes" id="UP001275084"/>
    </source>
</evidence>
<dbReference type="AlphaFoldDB" id="A0AAJ0HM45"/>
<feature type="compositionally biased region" description="Basic and acidic residues" evidence="1">
    <location>
        <begin position="217"/>
        <end position="231"/>
    </location>
</feature>
<reference evidence="2" key="1">
    <citation type="journal article" date="2023" name="Mol. Phylogenet. Evol.">
        <title>Genome-scale phylogeny and comparative genomics of the fungal order Sordariales.</title>
        <authorList>
            <person name="Hensen N."/>
            <person name="Bonometti L."/>
            <person name="Westerberg I."/>
            <person name="Brannstrom I.O."/>
            <person name="Guillou S."/>
            <person name="Cros-Aarteil S."/>
            <person name="Calhoun S."/>
            <person name="Haridas S."/>
            <person name="Kuo A."/>
            <person name="Mondo S."/>
            <person name="Pangilinan J."/>
            <person name="Riley R."/>
            <person name="LaButti K."/>
            <person name="Andreopoulos B."/>
            <person name="Lipzen A."/>
            <person name="Chen C."/>
            <person name="Yan M."/>
            <person name="Daum C."/>
            <person name="Ng V."/>
            <person name="Clum A."/>
            <person name="Steindorff A."/>
            <person name="Ohm R.A."/>
            <person name="Martin F."/>
            <person name="Silar P."/>
            <person name="Natvig D.O."/>
            <person name="Lalanne C."/>
            <person name="Gautier V."/>
            <person name="Ament-Velasquez S.L."/>
            <person name="Kruys A."/>
            <person name="Hutchinson M.I."/>
            <person name="Powell A.J."/>
            <person name="Barry K."/>
            <person name="Miller A.N."/>
            <person name="Grigoriev I.V."/>
            <person name="Debuchy R."/>
            <person name="Gladieux P."/>
            <person name="Hiltunen Thoren M."/>
            <person name="Johannesson H."/>
        </authorList>
    </citation>
    <scope>NUCLEOTIDE SEQUENCE</scope>
    <source>
        <strain evidence="2">CBS 955.72</strain>
    </source>
</reference>
<comment type="caution">
    <text evidence="2">The sequence shown here is derived from an EMBL/GenBank/DDBJ whole genome shotgun (WGS) entry which is preliminary data.</text>
</comment>
<feature type="compositionally biased region" description="Polar residues" evidence="1">
    <location>
        <begin position="347"/>
        <end position="359"/>
    </location>
</feature>
<feature type="compositionally biased region" description="Polar residues" evidence="1">
    <location>
        <begin position="98"/>
        <end position="108"/>
    </location>
</feature>
<accession>A0AAJ0HM45</accession>
<evidence type="ECO:0000256" key="1">
    <source>
        <dbReference type="SAM" id="MobiDB-lite"/>
    </source>
</evidence>
<dbReference type="EMBL" id="JAUIQD010000003">
    <property type="protein sequence ID" value="KAK3357426.1"/>
    <property type="molecule type" value="Genomic_DNA"/>
</dbReference>
<dbReference type="CDD" id="cd16449">
    <property type="entry name" value="RING-HC"/>
    <property type="match status" value="1"/>
</dbReference>
<evidence type="ECO:0000313" key="2">
    <source>
        <dbReference type="EMBL" id="KAK3357426.1"/>
    </source>
</evidence>
<proteinExistence type="predicted"/>